<accession>A0A1J4JRR1</accession>
<evidence type="ECO:0000256" key="1">
    <source>
        <dbReference type="SAM" id="MobiDB-lite"/>
    </source>
</evidence>
<proteinExistence type="predicted"/>
<organism evidence="2 3">
    <name type="scientific">Tritrichomonas foetus</name>
    <dbReference type="NCBI Taxonomy" id="1144522"/>
    <lineage>
        <taxon>Eukaryota</taxon>
        <taxon>Metamonada</taxon>
        <taxon>Parabasalia</taxon>
        <taxon>Tritrichomonadida</taxon>
        <taxon>Tritrichomonadidae</taxon>
        <taxon>Tritrichomonas</taxon>
    </lineage>
</organism>
<dbReference type="GeneID" id="94842607"/>
<feature type="region of interest" description="Disordered" evidence="1">
    <location>
        <begin position="159"/>
        <end position="179"/>
    </location>
</feature>
<evidence type="ECO:0000313" key="3">
    <source>
        <dbReference type="Proteomes" id="UP000179807"/>
    </source>
</evidence>
<comment type="caution">
    <text evidence="2">The sequence shown here is derived from an EMBL/GenBank/DDBJ whole genome shotgun (WGS) entry which is preliminary data.</text>
</comment>
<dbReference type="RefSeq" id="XP_068354851.1">
    <property type="nucleotide sequence ID" value="XM_068507903.1"/>
</dbReference>
<dbReference type="AlphaFoldDB" id="A0A1J4JRR1"/>
<sequence length="179" mass="20488">MSEDKETIANQAAEYMKQCGIPNQLHAQLLSEICNLVLIENEKNGAFKSLVPNVRLLDDEIWDRALAIVSMFLRDNYMAKTCETIKMEAGPLPEIDDTDETADQCLDELMQDSEYGLKFRERVNRFIKDIDPISFSNPNVKQNITAKDVYPDIISSDYSEREQSISVPEYDSFDGRFSD</sequence>
<reference evidence="2" key="1">
    <citation type="submission" date="2016-10" db="EMBL/GenBank/DDBJ databases">
        <authorList>
            <person name="Benchimol M."/>
            <person name="Almeida L.G."/>
            <person name="Vasconcelos A.T."/>
            <person name="Perreira-Neves A."/>
            <person name="Rosa I.A."/>
            <person name="Tasca T."/>
            <person name="Bogo M.R."/>
            <person name="de Souza W."/>
        </authorList>
    </citation>
    <scope>NUCLEOTIDE SEQUENCE [LARGE SCALE GENOMIC DNA]</scope>
    <source>
        <strain evidence="2">K</strain>
    </source>
</reference>
<dbReference type="VEuPathDB" id="TrichDB:TRFO_31377"/>
<protein>
    <recommendedName>
        <fullName evidence="4">LisH domain-containing protein</fullName>
    </recommendedName>
</protein>
<dbReference type="Proteomes" id="UP000179807">
    <property type="component" value="Unassembled WGS sequence"/>
</dbReference>
<dbReference type="EMBL" id="MLAK01000898">
    <property type="protein sequence ID" value="OHT01715.1"/>
    <property type="molecule type" value="Genomic_DNA"/>
</dbReference>
<keyword evidence="3" id="KW-1185">Reference proteome</keyword>
<gene>
    <name evidence="2" type="ORF">TRFO_31377</name>
</gene>
<name>A0A1J4JRR1_9EUKA</name>
<evidence type="ECO:0000313" key="2">
    <source>
        <dbReference type="EMBL" id="OHT01715.1"/>
    </source>
</evidence>
<evidence type="ECO:0008006" key="4">
    <source>
        <dbReference type="Google" id="ProtNLM"/>
    </source>
</evidence>